<proteinExistence type="predicted"/>
<dbReference type="AlphaFoldDB" id="A0A1V0BEI6"/>
<dbReference type="GeneID" id="83039385"/>
<evidence type="ECO:0000313" key="2">
    <source>
        <dbReference type="EMBL" id="AQZ98310.1"/>
    </source>
</evidence>
<dbReference type="RefSeq" id="WP_054065066.1">
    <property type="nucleotide sequence ID" value="NZ_CP020121.1"/>
</dbReference>
<dbReference type="Pfam" id="PF03473">
    <property type="entry name" value="MOSC"/>
    <property type="match status" value="1"/>
</dbReference>
<dbReference type="InterPro" id="IPR005302">
    <property type="entry name" value="MoCF_Sase_C"/>
</dbReference>
<dbReference type="PANTHER" id="PTHR14237:SF19">
    <property type="entry name" value="MITOCHONDRIAL AMIDOXIME REDUCING COMPONENT 1"/>
    <property type="match status" value="1"/>
</dbReference>
<dbReference type="SUPFAM" id="SSF50800">
    <property type="entry name" value="PK beta-barrel domain-like"/>
    <property type="match status" value="1"/>
</dbReference>
<dbReference type="PROSITE" id="PS51340">
    <property type="entry name" value="MOSC"/>
    <property type="match status" value="1"/>
</dbReference>
<dbReference type="Proteomes" id="UP000242792">
    <property type="component" value="Chromosome"/>
</dbReference>
<organism evidence="2 3">
    <name type="scientific">Comamonas kerstersii</name>
    <dbReference type="NCBI Taxonomy" id="225992"/>
    <lineage>
        <taxon>Bacteria</taxon>
        <taxon>Pseudomonadati</taxon>
        <taxon>Pseudomonadota</taxon>
        <taxon>Betaproteobacteria</taxon>
        <taxon>Burkholderiales</taxon>
        <taxon>Comamonadaceae</taxon>
        <taxon>Comamonas</taxon>
    </lineage>
</organism>
<name>A0A1V0BEI6_9BURK</name>
<gene>
    <name evidence="2" type="ORF">B5M06_08635</name>
</gene>
<dbReference type="Pfam" id="PF03476">
    <property type="entry name" value="MOSC_N"/>
    <property type="match status" value="1"/>
</dbReference>
<dbReference type="GO" id="GO:0030151">
    <property type="term" value="F:molybdenum ion binding"/>
    <property type="evidence" value="ECO:0007669"/>
    <property type="project" value="InterPro"/>
</dbReference>
<dbReference type="GO" id="GO:0030170">
    <property type="term" value="F:pyridoxal phosphate binding"/>
    <property type="evidence" value="ECO:0007669"/>
    <property type="project" value="InterPro"/>
</dbReference>
<dbReference type="InterPro" id="IPR011037">
    <property type="entry name" value="Pyrv_Knase-like_insert_dom_sf"/>
</dbReference>
<evidence type="ECO:0000259" key="1">
    <source>
        <dbReference type="PROSITE" id="PS51340"/>
    </source>
</evidence>
<protein>
    <submittedName>
        <fullName evidence="2">MOSC domain-containing protein</fullName>
    </submittedName>
</protein>
<accession>A0A1V0BEI6</accession>
<dbReference type="KEGG" id="cke:B5M06_08635"/>
<dbReference type="SUPFAM" id="SSF141673">
    <property type="entry name" value="MOSC N-terminal domain-like"/>
    <property type="match status" value="1"/>
</dbReference>
<reference evidence="2 3" key="1">
    <citation type="submission" date="2017-03" db="EMBL/GenBank/DDBJ databases">
        <title>Rapid Whole Genome Sequencing of Comamonas kerstersii Causing Continuous ambulatory Peritoneal Dialysis-Associated Peritonitis.</title>
        <authorList>
            <person name="Zheng B."/>
        </authorList>
    </citation>
    <scope>NUCLEOTIDE SEQUENCE [LARGE SCALE GENOMIC DNA]</scope>
    <source>
        <strain evidence="2 3">8943</strain>
    </source>
</reference>
<evidence type="ECO:0000313" key="3">
    <source>
        <dbReference type="Proteomes" id="UP000242792"/>
    </source>
</evidence>
<dbReference type="EMBL" id="CP020121">
    <property type="protein sequence ID" value="AQZ98310.1"/>
    <property type="molecule type" value="Genomic_DNA"/>
</dbReference>
<dbReference type="PANTHER" id="PTHR14237">
    <property type="entry name" value="MOLYBDOPTERIN COFACTOR SULFURASE MOSC"/>
    <property type="match status" value="1"/>
</dbReference>
<dbReference type="InterPro" id="IPR005303">
    <property type="entry name" value="MOCOS_middle"/>
</dbReference>
<sequence length="295" mass="32078">MIELQTDFDVTGAIGALWVFPIKSCAGIAVQQARLLASGLEWDRAWMVVDAQGRFITQREVPQMALIQPRLDVANGQLLVAHAGQETLSVPLALPWMETAPQRMVQVWKSQVLAWDMGDAAAQWFSQALGRACRLVRFDPAQQRLSNLKWTGGIEAPNQFSDGYPLLVTTSAAFEGLNARLQAQGHAAVDGLRFRANIVLDGLAEHEEDFIDTVWVQAAAPVAIRLGKPCSRCPIPNIDPRTATFSPEVGDTIAQYRQDARLDGAITFGMNAVVAQGAGQMLQVGQTVGGQLKFD</sequence>
<dbReference type="GO" id="GO:0003824">
    <property type="term" value="F:catalytic activity"/>
    <property type="evidence" value="ECO:0007669"/>
    <property type="project" value="InterPro"/>
</dbReference>
<feature type="domain" description="MOSC" evidence="1">
    <location>
        <begin position="133"/>
        <end position="291"/>
    </location>
</feature>